<evidence type="ECO:0000256" key="1">
    <source>
        <dbReference type="ARBA" id="ARBA00002412"/>
    </source>
</evidence>
<keyword evidence="7" id="KW-0496">Mitochondrion</keyword>
<comment type="subcellular location">
    <subcellularLocation>
        <location evidence="2">Mitochondrion</location>
    </subcellularLocation>
</comment>
<evidence type="ECO:0000256" key="3">
    <source>
        <dbReference type="ARBA" id="ARBA00009790"/>
    </source>
</evidence>
<dbReference type="EMBL" id="KV454543">
    <property type="protein sequence ID" value="ODV66011.1"/>
    <property type="molecule type" value="Genomic_DNA"/>
</dbReference>
<dbReference type="OrthoDB" id="4077974at2759"/>
<keyword evidence="6" id="KW-0809">Transit peptide</keyword>
<evidence type="ECO:0000256" key="7">
    <source>
        <dbReference type="ARBA" id="ARBA00023128"/>
    </source>
</evidence>
<comment type="similarity">
    <text evidence="3">Belongs to the AEP2 family.</text>
</comment>
<comment type="function">
    <text evidence="1">Required for translation of the mitochondrial OLI1 transcript coding for the mitochondrial ATP synthase subunit 9.</text>
</comment>
<organism evidence="8 9">
    <name type="scientific">Hyphopichia burtonii NRRL Y-1933</name>
    <dbReference type="NCBI Taxonomy" id="984485"/>
    <lineage>
        <taxon>Eukaryota</taxon>
        <taxon>Fungi</taxon>
        <taxon>Dikarya</taxon>
        <taxon>Ascomycota</taxon>
        <taxon>Saccharomycotina</taxon>
        <taxon>Pichiomycetes</taxon>
        <taxon>Debaryomycetaceae</taxon>
        <taxon>Hyphopichia</taxon>
    </lineage>
</organism>
<evidence type="ECO:0000256" key="4">
    <source>
        <dbReference type="ARBA" id="ARBA00011657"/>
    </source>
</evidence>
<evidence type="ECO:0000256" key="5">
    <source>
        <dbReference type="ARBA" id="ARBA00019258"/>
    </source>
</evidence>
<dbReference type="GO" id="GO:0005739">
    <property type="term" value="C:mitochondrion"/>
    <property type="evidence" value="ECO:0007669"/>
    <property type="project" value="UniProtKB-SubCell"/>
</dbReference>
<protein>
    <recommendedName>
        <fullName evidence="5">ATPase expression protein 2, mitochondrial</fullName>
    </recommendedName>
</protein>
<dbReference type="RefSeq" id="XP_020075078.1">
    <property type="nucleotide sequence ID" value="XM_020223301.1"/>
</dbReference>
<evidence type="ECO:0000313" key="8">
    <source>
        <dbReference type="EMBL" id="ODV66011.1"/>
    </source>
</evidence>
<keyword evidence="9" id="KW-1185">Reference proteome</keyword>
<dbReference type="Proteomes" id="UP000095085">
    <property type="component" value="Unassembled WGS sequence"/>
</dbReference>
<proteinExistence type="inferred from homology"/>
<sequence length="645" mass="75489">MASIQRLCQVVRSTGGATGKRFLASSSFSINETSVAEEDIASNEIPSQVRPNKVNNVLNNTASKQFLDSISSDHITFAYIPSPELGSQEQVKNEIRKLLNTQQYESLLNILLKLTSKHKEDVGSWQKILSSRDFAYYVRCIIEKQIKLIRQVAEYRLAERKGYLVESKLKESKVLRDGIRQLYANLLYPESNEHLYSKNNRTKNFQLQFLNESLFKPSVFDYENLIMLELYNAKLDLASKWILRFEEQYPRGEYLKHMTLTLWNLKLKVYCGGSSFLWKIPDNEISFNKKNSRQSTFFSEKNWILVFNDFLKSQKLFGNGNGILNNEFNETLIYSIGHSGNIDYLTKYIENVWGIDSNGNLIPNFKLPNSNDSIYPNINILKAIVTSLSYNNEFFKSMVYVNKFQEIYKLDLSGLKAKNLWENIFKWSELNTRFDKERALTHFIKQNSNSILASSKKNFITLKEAQQSVDFNYEGYLNYINDLQSKRNNTLSQLWNLYTETQRFFSPEPYKIYFEHLNSLDDVTDEYFNLLTILMKHYHQYNVSARSFNKVHLNVNDTDKTIYGLYERVIQKLIDLKGFAGYTGQIQLIIDNWSLNDEMLLNLNKWISSQFPIYQDHLNTKRLEIMAQQRSEKEDDDDELLGIMS</sequence>
<evidence type="ECO:0000256" key="6">
    <source>
        <dbReference type="ARBA" id="ARBA00022946"/>
    </source>
</evidence>
<comment type="subunit">
    <text evidence="4">Binds to the 5'UTR of the OLI1 mRNA.</text>
</comment>
<name>A0A1E4RFL1_9ASCO</name>
<dbReference type="Pfam" id="PF12921">
    <property type="entry name" value="ATP13"/>
    <property type="match status" value="1"/>
</dbReference>
<dbReference type="InterPro" id="IPR024319">
    <property type="entry name" value="ATPase_expression_mit"/>
</dbReference>
<accession>A0A1E4RFL1</accession>
<reference evidence="9" key="1">
    <citation type="submission" date="2016-05" db="EMBL/GenBank/DDBJ databases">
        <title>Comparative genomics of biotechnologically important yeasts.</title>
        <authorList>
            <consortium name="DOE Joint Genome Institute"/>
            <person name="Riley R."/>
            <person name="Haridas S."/>
            <person name="Wolfe K.H."/>
            <person name="Lopes M.R."/>
            <person name="Hittinger C.T."/>
            <person name="Goker M."/>
            <person name="Salamov A."/>
            <person name="Wisecaver J."/>
            <person name="Long T.M."/>
            <person name="Aerts A.L."/>
            <person name="Barry K."/>
            <person name="Choi C."/>
            <person name="Clum A."/>
            <person name="Coughlan A.Y."/>
            <person name="Deshpande S."/>
            <person name="Douglass A.P."/>
            <person name="Hanson S.J."/>
            <person name="Klenk H.-P."/>
            <person name="Labutti K."/>
            <person name="Lapidus A."/>
            <person name="Lindquist E."/>
            <person name="Lipzen A."/>
            <person name="Meier-Kolthoff J.P."/>
            <person name="Ohm R.A."/>
            <person name="Otillar R.P."/>
            <person name="Pangilinan J."/>
            <person name="Peng Y."/>
            <person name="Rokas A."/>
            <person name="Rosa C.A."/>
            <person name="Scheuner C."/>
            <person name="Sibirny A.A."/>
            <person name="Slot J.C."/>
            <person name="Stielow J.B."/>
            <person name="Sun H."/>
            <person name="Kurtzman C.P."/>
            <person name="Blackwell M."/>
            <person name="Grigoriev I.V."/>
            <person name="Jeffries T.W."/>
        </authorList>
    </citation>
    <scope>NUCLEOTIDE SEQUENCE [LARGE SCALE GENOMIC DNA]</scope>
    <source>
        <strain evidence="9">NRRL Y-1933</strain>
    </source>
</reference>
<dbReference type="GeneID" id="30997850"/>
<evidence type="ECO:0000313" key="9">
    <source>
        <dbReference type="Proteomes" id="UP000095085"/>
    </source>
</evidence>
<gene>
    <name evidence="8" type="ORF">HYPBUDRAFT_242701</name>
</gene>
<evidence type="ECO:0000256" key="2">
    <source>
        <dbReference type="ARBA" id="ARBA00004173"/>
    </source>
</evidence>
<dbReference type="AlphaFoldDB" id="A0A1E4RFL1"/>